<keyword evidence="2" id="KW-0732">Signal</keyword>
<sequence length="115" mass="13215">MNRACMFSIIFISTAVFGVQITDPYSIVDLTNVLYSVVKVSISLIGRQYLMMSPNFLYDLLTVFCICGPHVRSFFIVIPRSLIWLTSFVIWLFILYSYSILFCLLVNEILKHLSG</sequence>
<dbReference type="EMBL" id="HBUF01231084">
    <property type="protein sequence ID" value="CAG6673358.1"/>
    <property type="molecule type" value="Transcribed_RNA"/>
</dbReference>
<keyword evidence="1" id="KW-0812">Transmembrane</keyword>
<evidence type="ECO:0000256" key="2">
    <source>
        <dbReference type="SAM" id="SignalP"/>
    </source>
</evidence>
<feature type="signal peptide" evidence="2">
    <location>
        <begin position="1"/>
        <end position="18"/>
    </location>
</feature>
<protein>
    <submittedName>
        <fullName evidence="3">Uncharacterized protein</fullName>
    </submittedName>
</protein>
<organism evidence="3">
    <name type="scientific">Cacopsylla melanoneura</name>
    <dbReference type="NCBI Taxonomy" id="428564"/>
    <lineage>
        <taxon>Eukaryota</taxon>
        <taxon>Metazoa</taxon>
        <taxon>Ecdysozoa</taxon>
        <taxon>Arthropoda</taxon>
        <taxon>Hexapoda</taxon>
        <taxon>Insecta</taxon>
        <taxon>Pterygota</taxon>
        <taxon>Neoptera</taxon>
        <taxon>Paraneoptera</taxon>
        <taxon>Hemiptera</taxon>
        <taxon>Sternorrhyncha</taxon>
        <taxon>Psylloidea</taxon>
        <taxon>Psyllidae</taxon>
        <taxon>Psyllinae</taxon>
        <taxon>Cacopsylla</taxon>
    </lineage>
</organism>
<feature type="transmembrane region" description="Helical" evidence="1">
    <location>
        <begin position="84"/>
        <end position="106"/>
    </location>
</feature>
<evidence type="ECO:0000256" key="1">
    <source>
        <dbReference type="SAM" id="Phobius"/>
    </source>
</evidence>
<evidence type="ECO:0000313" key="3">
    <source>
        <dbReference type="EMBL" id="CAG6673358.1"/>
    </source>
</evidence>
<keyword evidence="1" id="KW-0472">Membrane</keyword>
<accession>A0A8D8SPB1</accession>
<feature type="chain" id="PRO_5034958855" evidence="2">
    <location>
        <begin position="19"/>
        <end position="115"/>
    </location>
</feature>
<dbReference type="AlphaFoldDB" id="A0A8D8SPB1"/>
<reference evidence="3" key="1">
    <citation type="submission" date="2021-05" db="EMBL/GenBank/DDBJ databases">
        <authorList>
            <person name="Alioto T."/>
            <person name="Alioto T."/>
            <person name="Gomez Garrido J."/>
        </authorList>
    </citation>
    <scope>NUCLEOTIDE SEQUENCE</scope>
</reference>
<feature type="transmembrane region" description="Helical" evidence="1">
    <location>
        <begin position="57"/>
        <end position="78"/>
    </location>
</feature>
<name>A0A8D8SPB1_9HEMI</name>
<keyword evidence="1" id="KW-1133">Transmembrane helix</keyword>
<proteinExistence type="predicted"/>